<keyword evidence="2" id="KW-1134">Transmembrane beta strand</keyword>
<comment type="subcellular location">
    <subcellularLocation>
        <location evidence="1">Membrane</location>
    </subcellularLocation>
</comment>
<evidence type="ECO:0000313" key="7">
    <source>
        <dbReference type="Proteomes" id="UP000048908"/>
    </source>
</evidence>
<proteinExistence type="predicted"/>
<dbReference type="Pfam" id="PF07244">
    <property type="entry name" value="POTRA"/>
    <property type="match status" value="1"/>
</dbReference>
<keyword evidence="7" id="KW-1185">Reference proteome</keyword>
<dbReference type="EMBL" id="CXPG01000020">
    <property type="protein sequence ID" value="CTQ33625.1"/>
    <property type="molecule type" value="Genomic_DNA"/>
</dbReference>
<dbReference type="InterPro" id="IPR039910">
    <property type="entry name" value="D15-like"/>
</dbReference>
<dbReference type="AlphaFoldDB" id="A0A0M6XTW2"/>
<evidence type="ECO:0000256" key="3">
    <source>
        <dbReference type="ARBA" id="ARBA00023136"/>
    </source>
</evidence>
<protein>
    <submittedName>
        <fullName evidence="6">Autotransporter assembly factor TamA</fullName>
    </submittedName>
</protein>
<dbReference type="RefSeq" id="WP_082429977.1">
    <property type="nucleotide sequence ID" value="NZ_CXPG01000020.1"/>
</dbReference>
<dbReference type="STRING" id="282197.SAMN04488517_102455"/>
<accession>A0A0M6XTW2</accession>
<dbReference type="Gene3D" id="2.40.160.50">
    <property type="entry name" value="membrane protein fhac: a member of the omp85/tpsb transporter family"/>
    <property type="match status" value="1"/>
</dbReference>
<dbReference type="PANTHER" id="PTHR12815">
    <property type="entry name" value="SORTING AND ASSEMBLY MACHINERY SAMM50 PROTEIN FAMILY MEMBER"/>
    <property type="match status" value="1"/>
</dbReference>
<name>A0A0M6XTW2_9RHOB</name>
<dbReference type="Proteomes" id="UP000048908">
    <property type="component" value="Unassembled WGS sequence"/>
</dbReference>
<dbReference type="InterPro" id="IPR034746">
    <property type="entry name" value="POTRA"/>
</dbReference>
<dbReference type="PANTHER" id="PTHR12815:SF42">
    <property type="entry name" value="BACTERIAL SURFACE ANTIGEN (D15) DOMAIN-CONTAINING PROTEIN"/>
    <property type="match status" value="1"/>
</dbReference>
<feature type="domain" description="POTRA" evidence="5">
    <location>
        <begin position="194"/>
        <end position="268"/>
    </location>
</feature>
<sequence length="592" mass="62716">MRFVTATGLALLLLAVPLRAATVNLAFPEDDDLRDSLRNASLVVGAVEDGQTERRDLVAAAQADYRRLLAVLFEAGHFGPVISIQVDGVEAANLPTIGSTDPVGTVTISVQEGPRFLFRTTQIAPLAPGTELPEGFATGQPAGTDILRRTARTGVEAWRAIGHAKAEIAGQDIVADHAADVLDARLTVAPGPRLVYGNVAVTGNEDVYTRQISRLADLRQGHVFDPEEVAESARRLQRTGAFSSVSITEADDIGPGDTLPMTVQVVERLPRRFGFGAEVSSNEGISTTAYWLHRNLTGYADSLRIEGGVNDIGADEGGADYGINFAYNRPATFNPETDLFVNGGVESLDEPKFTTDRAYIEAGARRIVSDEFQYSYGVGYEYSRDTDAFGEREFSILSLPLTATYDRRDDLLNPADGYYVEAGLRPFAGFQTGGSGAVFRGDLRGYQGFGAENGTVLAARLQLGSVVGPDLDEVPANTLFFSGGGGTVRGQEFQSLGVTLPSGEVVGGKSFAGLSAEVRQQVTEKIGVVGFADFGLVSPDSDFSGGDTQSGAGLGIRYDTGIGPIRFDVAFPVSGPDDPSGVQVYIGIGQAF</sequence>
<gene>
    <name evidence="6" type="primary">tamA</name>
    <name evidence="6" type="ORF">JAN5088_02409</name>
</gene>
<keyword evidence="2" id="KW-0812">Transmembrane</keyword>
<evidence type="ECO:0000256" key="4">
    <source>
        <dbReference type="SAM" id="SignalP"/>
    </source>
</evidence>
<dbReference type="Gene3D" id="3.10.20.310">
    <property type="entry name" value="membrane protein fhac"/>
    <property type="match status" value="1"/>
</dbReference>
<evidence type="ECO:0000259" key="5">
    <source>
        <dbReference type="PROSITE" id="PS51779"/>
    </source>
</evidence>
<evidence type="ECO:0000256" key="1">
    <source>
        <dbReference type="ARBA" id="ARBA00004370"/>
    </source>
</evidence>
<feature type="signal peptide" evidence="4">
    <location>
        <begin position="1"/>
        <end position="20"/>
    </location>
</feature>
<evidence type="ECO:0000256" key="2">
    <source>
        <dbReference type="ARBA" id="ARBA00022452"/>
    </source>
</evidence>
<reference evidence="6 7" key="1">
    <citation type="submission" date="2015-07" db="EMBL/GenBank/DDBJ databases">
        <authorList>
            <person name="Noorani M."/>
        </authorList>
    </citation>
    <scope>NUCLEOTIDE SEQUENCE [LARGE SCALE GENOMIC DNA]</scope>
    <source>
        <strain evidence="6 7">CECT 5088</strain>
    </source>
</reference>
<dbReference type="InterPro" id="IPR010827">
    <property type="entry name" value="BamA/TamA_POTRA"/>
</dbReference>
<dbReference type="InterPro" id="IPR000184">
    <property type="entry name" value="Bac_surfAg_D15"/>
</dbReference>
<evidence type="ECO:0000313" key="6">
    <source>
        <dbReference type="EMBL" id="CTQ33625.1"/>
    </source>
</evidence>
<dbReference type="Pfam" id="PF01103">
    <property type="entry name" value="Omp85"/>
    <property type="match status" value="1"/>
</dbReference>
<organism evidence="6 7">
    <name type="scientific">Jannaschia rubra</name>
    <dbReference type="NCBI Taxonomy" id="282197"/>
    <lineage>
        <taxon>Bacteria</taxon>
        <taxon>Pseudomonadati</taxon>
        <taxon>Pseudomonadota</taxon>
        <taxon>Alphaproteobacteria</taxon>
        <taxon>Rhodobacterales</taxon>
        <taxon>Roseobacteraceae</taxon>
        <taxon>Jannaschia</taxon>
    </lineage>
</organism>
<dbReference type="GO" id="GO:0019867">
    <property type="term" value="C:outer membrane"/>
    <property type="evidence" value="ECO:0007669"/>
    <property type="project" value="InterPro"/>
</dbReference>
<dbReference type="PROSITE" id="PS51779">
    <property type="entry name" value="POTRA"/>
    <property type="match status" value="1"/>
</dbReference>
<keyword evidence="4" id="KW-0732">Signal</keyword>
<keyword evidence="3" id="KW-0472">Membrane</keyword>
<feature type="chain" id="PRO_5005807171" evidence="4">
    <location>
        <begin position="21"/>
        <end position="592"/>
    </location>
</feature>
<dbReference type="OrthoDB" id="9769707at2"/>